<dbReference type="GO" id="GO:0009507">
    <property type="term" value="C:chloroplast"/>
    <property type="evidence" value="ECO:0007669"/>
    <property type="project" value="UniProtKB-SubCell"/>
</dbReference>
<dbReference type="Proteomes" id="UP001190926">
    <property type="component" value="Unassembled WGS sequence"/>
</dbReference>
<reference evidence="4 5" key="1">
    <citation type="journal article" date="2021" name="Nat. Commun.">
        <title>Incipient diploidization of the medicinal plant Perilla within 10,000 years.</title>
        <authorList>
            <person name="Zhang Y."/>
            <person name="Shen Q."/>
            <person name="Leng L."/>
            <person name="Zhang D."/>
            <person name="Chen S."/>
            <person name="Shi Y."/>
            <person name="Ning Z."/>
            <person name="Chen S."/>
        </authorList>
    </citation>
    <scope>NUCLEOTIDE SEQUENCE [LARGE SCALE GENOMIC DNA]</scope>
    <source>
        <strain evidence="5">cv. PC099</strain>
    </source>
</reference>
<dbReference type="InterPro" id="IPR007378">
    <property type="entry name" value="Tic22-like"/>
</dbReference>
<evidence type="ECO:0000256" key="3">
    <source>
        <dbReference type="ARBA" id="ARBA00022640"/>
    </source>
</evidence>
<organism evidence="4 5">
    <name type="scientific">Perilla frutescens var. hirtella</name>
    <name type="common">Perilla citriodora</name>
    <name type="synonym">Perilla setoyensis</name>
    <dbReference type="NCBI Taxonomy" id="608512"/>
    <lineage>
        <taxon>Eukaryota</taxon>
        <taxon>Viridiplantae</taxon>
        <taxon>Streptophyta</taxon>
        <taxon>Embryophyta</taxon>
        <taxon>Tracheophyta</taxon>
        <taxon>Spermatophyta</taxon>
        <taxon>Magnoliopsida</taxon>
        <taxon>eudicotyledons</taxon>
        <taxon>Gunneridae</taxon>
        <taxon>Pentapetalae</taxon>
        <taxon>asterids</taxon>
        <taxon>lamiids</taxon>
        <taxon>Lamiales</taxon>
        <taxon>Lamiaceae</taxon>
        <taxon>Nepetoideae</taxon>
        <taxon>Elsholtzieae</taxon>
        <taxon>Perilla</taxon>
    </lineage>
</organism>
<dbReference type="AlphaFoldDB" id="A0AAD4J945"/>
<comment type="subcellular location">
    <subcellularLocation>
        <location evidence="1">Plastid</location>
        <location evidence="1">Chloroplast</location>
    </subcellularLocation>
</comment>
<keyword evidence="5" id="KW-1185">Reference proteome</keyword>
<dbReference type="PANTHER" id="PTHR33926:SF1">
    <property type="entry name" value="PROTEIN TIC 22-LIKE, CHLOROPLASTIC"/>
    <property type="match status" value="1"/>
</dbReference>
<evidence type="ECO:0000256" key="1">
    <source>
        <dbReference type="ARBA" id="ARBA00004229"/>
    </source>
</evidence>
<dbReference type="GO" id="GO:0015031">
    <property type="term" value="P:protein transport"/>
    <property type="evidence" value="ECO:0007669"/>
    <property type="project" value="InterPro"/>
</dbReference>
<proteinExistence type="predicted"/>
<keyword evidence="2" id="KW-0150">Chloroplast</keyword>
<accession>A0AAD4J945</accession>
<keyword evidence="3" id="KW-0934">Plastid</keyword>
<sequence length="101" mass="12043">MADEYPDRYSPYFSNADCYRPAFFNKADLVRAFSQVKEFNERDIQETSFEDIIRDIKHSSTSKWNDVVFVPPGVVRVPMIPRYMRWKIGRKLAAYYIFCLN</sequence>
<dbReference type="Pfam" id="PF04278">
    <property type="entry name" value="Tic22"/>
    <property type="match status" value="1"/>
</dbReference>
<evidence type="ECO:0000313" key="5">
    <source>
        <dbReference type="Proteomes" id="UP001190926"/>
    </source>
</evidence>
<gene>
    <name evidence="4" type="ORF">C2S53_011503</name>
</gene>
<evidence type="ECO:0000313" key="4">
    <source>
        <dbReference type="EMBL" id="KAH6829460.1"/>
    </source>
</evidence>
<dbReference type="PANTHER" id="PTHR33926">
    <property type="entry name" value="PROTEIN TIC 22, CHLOROPLASTIC"/>
    <property type="match status" value="1"/>
</dbReference>
<comment type="caution">
    <text evidence="4">The sequence shown here is derived from an EMBL/GenBank/DDBJ whole genome shotgun (WGS) entry which is preliminary data.</text>
</comment>
<evidence type="ECO:0000256" key="2">
    <source>
        <dbReference type="ARBA" id="ARBA00022528"/>
    </source>
</evidence>
<protein>
    <submittedName>
        <fullName evidence="4">Uncharacterized protein</fullName>
    </submittedName>
</protein>
<dbReference type="EMBL" id="SDAM02000108">
    <property type="protein sequence ID" value="KAH6829460.1"/>
    <property type="molecule type" value="Genomic_DNA"/>
</dbReference>
<name>A0AAD4J945_PERFH</name>